<evidence type="ECO:0000313" key="7">
    <source>
        <dbReference type="Proteomes" id="UP000756132"/>
    </source>
</evidence>
<feature type="region of interest" description="Disordered" evidence="4">
    <location>
        <begin position="207"/>
        <end position="228"/>
    </location>
</feature>
<dbReference type="SUPFAM" id="SSF51735">
    <property type="entry name" value="NAD(P)-binding Rossmann-fold domains"/>
    <property type="match status" value="1"/>
</dbReference>
<keyword evidence="7" id="KW-1185">Reference proteome</keyword>
<dbReference type="InterPro" id="IPR036291">
    <property type="entry name" value="NAD(P)-bd_dom_sf"/>
</dbReference>
<dbReference type="Pfam" id="PF00107">
    <property type="entry name" value="ADH_zinc_N"/>
    <property type="match status" value="1"/>
</dbReference>
<dbReference type="PANTHER" id="PTHR42683">
    <property type="entry name" value="ALDEHYDE REDUCTASE"/>
    <property type="match status" value="1"/>
</dbReference>
<evidence type="ECO:0000259" key="5">
    <source>
        <dbReference type="Pfam" id="PF00107"/>
    </source>
</evidence>
<feature type="domain" description="Alcohol dehydrogenase-like C-terminal" evidence="5">
    <location>
        <begin position="81"/>
        <end position="180"/>
    </location>
</feature>
<dbReference type="InterPro" id="IPR013149">
    <property type="entry name" value="ADH-like_C"/>
</dbReference>
<evidence type="ECO:0000256" key="3">
    <source>
        <dbReference type="ARBA" id="ARBA00023002"/>
    </source>
</evidence>
<reference evidence="6" key="1">
    <citation type="submission" date="2021-12" db="EMBL/GenBank/DDBJ databases">
        <authorList>
            <person name="Zaccaron A."/>
            <person name="Stergiopoulos I."/>
        </authorList>
    </citation>
    <scope>NUCLEOTIDE SEQUENCE</scope>
    <source>
        <strain evidence="6">Race5_Kim</strain>
    </source>
</reference>
<evidence type="ECO:0000256" key="1">
    <source>
        <dbReference type="ARBA" id="ARBA00022723"/>
    </source>
</evidence>
<keyword evidence="1" id="KW-0479">Metal-binding</keyword>
<dbReference type="KEGG" id="ffu:CLAFUR5_14476"/>
<dbReference type="EMBL" id="CP090175">
    <property type="protein sequence ID" value="UJO24946.1"/>
    <property type="molecule type" value="Genomic_DNA"/>
</dbReference>
<dbReference type="AlphaFoldDB" id="A0A9Q8PM32"/>
<dbReference type="Gene3D" id="3.40.50.720">
    <property type="entry name" value="NAD(P)-binding Rossmann-like Domain"/>
    <property type="match status" value="1"/>
</dbReference>
<evidence type="ECO:0000313" key="6">
    <source>
        <dbReference type="EMBL" id="UJO24946.1"/>
    </source>
</evidence>
<keyword evidence="3" id="KW-0560">Oxidoreductase</keyword>
<organism evidence="6 7">
    <name type="scientific">Passalora fulva</name>
    <name type="common">Tomato leaf mold</name>
    <name type="synonym">Cladosporium fulvum</name>
    <dbReference type="NCBI Taxonomy" id="5499"/>
    <lineage>
        <taxon>Eukaryota</taxon>
        <taxon>Fungi</taxon>
        <taxon>Dikarya</taxon>
        <taxon>Ascomycota</taxon>
        <taxon>Pezizomycotina</taxon>
        <taxon>Dothideomycetes</taxon>
        <taxon>Dothideomycetidae</taxon>
        <taxon>Mycosphaerellales</taxon>
        <taxon>Mycosphaerellaceae</taxon>
        <taxon>Fulvia</taxon>
    </lineage>
</organism>
<dbReference type="InterPro" id="IPR047109">
    <property type="entry name" value="CAD-like"/>
</dbReference>
<evidence type="ECO:0000256" key="4">
    <source>
        <dbReference type="SAM" id="MobiDB-lite"/>
    </source>
</evidence>
<dbReference type="OrthoDB" id="1879366at2759"/>
<dbReference type="GeneID" id="71994354"/>
<keyword evidence="2" id="KW-0862">Zinc</keyword>
<dbReference type="GO" id="GO:0016616">
    <property type="term" value="F:oxidoreductase activity, acting on the CH-OH group of donors, NAD or NADP as acceptor"/>
    <property type="evidence" value="ECO:0007669"/>
    <property type="project" value="InterPro"/>
</dbReference>
<dbReference type="Gene3D" id="3.90.180.10">
    <property type="entry name" value="Medium-chain alcohol dehydrogenases, catalytic domain"/>
    <property type="match status" value="1"/>
</dbReference>
<protein>
    <submittedName>
        <fullName evidence="6">NADP-dependent alcohol dehydrogenase C 2</fullName>
    </submittedName>
</protein>
<sequence length="228" mass="24934">MQINLMDLIMFVRAQARLQSMTMVDYFAVGLSSPDIDSWTSAIFSGAHASAMLKNVVGFEGLEYECVEGRQDIMLYKALTKEEDARKMGADDFIATGEEGWQEKHAGYLDLIIGTISNPKMPFKPYVGPLGYKGRFVQLGLAEDPMPSFGAASPIMKGVSVSGSLIGSPQEIEEMLQLASDNKVQAWIQTRPMRRTPTRLSGTLRRASQGTGTVWSTKTAARSGSNHS</sequence>
<accession>A0A9Q8PM32</accession>
<name>A0A9Q8PM32_PASFU</name>
<proteinExistence type="predicted"/>
<dbReference type="GO" id="GO:0046872">
    <property type="term" value="F:metal ion binding"/>
    <property type="evidence" value="ECO:0007669"/>
    <property type="project" value="UniProtKB-KW"/>
</dbReference>
<reference evidence="6" key="2">
    <citation type="journal article" date="2022" name="Microb. Genom.">
        <title>A chromosome-scale genome assembly of the tomato pathogen Cladosporium fulvum reveals a compartmentalized genome architecture and the presence of a dispensable chromosome.</title>
        <authorList>
            <person name="Zaccaron A.Z."/>
            <person name="Chen L.H."/>
            <person name="Samaras A."/>
            <person name="Stergiopoulos I."/>
        </authorList>
    </citation>
    <scope>NUCLEOTIDE SEQUENCE</scope>
    <source>
        <strain evidence="6">Race5_Kim</strain>
    </source>
</reference>
<evidence type="ECO:0000256" key="2">
    <source>
        <dbReference type="ARBA" id="ARBA00022833"/>
    </source>
</evidence>
<dbReference type="RefSeq" id="XP_047769312.1">
    <property type="nucleotide sequence ID" value="XM_047913624.1"/>
</dbReference>
<dbReference type="Proteomes" id="UP000756132">
    <property type="component" value="Chromosome 13"/>
</dbReference>
<gene>
    <name evidence="6" type="ORF">CLAFUR5_14476</name>
</gene>